<dbReference type="Pfam" id="PF00026">
    <property type="entry name" value="Asp"/>
    <property type="match status" value="1"/>
</dbReference>
<feature type="compositionally biased region" description="Basic and acidic residues" evidence="2">
    <location>
        <begin position="498"/>
        <end position="510"/>
    </location>
</feature>
<evidence type="ECO:0000256" key="2">
    <source>
        <dbReference type="SAM" id="MobiDB-lite"/>
    </source>
</evidence>
<dbReference type="AlphaFoldDB" id="A0A7C8V694"/>
<comment type="caution">
    <text evidence="5">The sequence shown here is derived from an EMBL/GenBank/DDBJ whole genome shotgun (WGS) entry which is preliminary data.</text>
</comment>
<accession>A0A7C8V694</accession>
<feature type="domain" description="Peptidase A1" evidence="4">
    <location>
        <begin position="69"/>
        <end position="370"/>
    </location>
</feature>
<dbReference type="CDD" id="cd12087">
    <property type="entry name" value="TM_EGFR-like"/>
    <property type="match status" value="1"/>
</dbReference>
<dbReference type="Proteomes" id="UP000483672">
    <property type="component" value="Unassembled WGS sequence"/>
</dbReference>
<evidence type="ECO:0000313" key="6">
    <source>
        <dbReference type="Proteomes" id="UP000483672"/>
    </source>
</evidence>
<dbReference type="PROSITE" id="PS51767">
    <property type="entry name" value="PEPTIDASE_A1"/>
    <property type="match status" value="1"/>
</dbReference>
<dbReference type="CDD" id="cd05471">
    <property type="entry name" value="pepsin_like"/>
    <property type="match status" value="1"/>
</dbReference>
<dbReference type="Gene3D" id="2.40.70.10">
    <property type="entry name" value="Acid Proteases"/>
    <property type="match status" value="2"/>
</dbReference>
<dbReference type="PANTHER" id="PTHR47966">
    <property type="entry name" value="BETA-SITE APP-CLEAVING ENZYME, ISOFORM A-RELATED"/>
    <property type="match status" value="1"/>
</dbReference>
<feature type="transmembrane region" description="Helical" evidence="3">
    <location>
        <begin position="430"/>
        <end position="455"/>
    </location>
</feature>
<organism evidence="5 6">
    <name type="scientific">Orbilia oligospora</name>
    <name type="common">Nematode-trapping fungus</name>
    <name type="synonym">Arthrobotrys oligospora</name>
    <dbReference type="NCBI Taxonomy" id="2813651"/>
    <lineage>
        <taxon>Eukaryota</taxon>
        <taxon>Fungi</taxon>
        <taxon>Dikarya</taxon>
        <taxon>Ascomycota</taxon>
        <taxon>Pezizomycotina</taxon>
        <taxon>Orbiliomycetes</taxon>
        <taxon>Orbiliales</taxon>
        <taxon>Orbiliaceae</taxon>
        <taxon>Orbilia</taxon>
    </lineage>
</organism>
<keyword evidence="3" id="KW-0472">Membrane</keyword>
<evidence type="ECO:0000256" key="3">
    <source>
        <dbReference type="SAM" id="Phobius"/>
    </source>
</evidence>
<keyword evidence="3" id="KW-1133">Transmembrane helix</keyword>
<dbReference type="InterPro" id="IPR001461">
    <property type="entry name" value="Aspartic_peptidase_A1"/>
</dbReference>
<dbReference type="SUPFAM" id="SSF50630">
    <property type="entry name" value="Acid proteases"/>
    <property type="match status" value="1"/>
</dbReference>
<feature type="compositionally biased region" description="Basic and acidic residues" evidence="2">
    <location>
        <begin position="473"/>
        <end position="489"/>
    </location>
</feature>
<gene>
    <name evidence="5" type="ORF">TWF191_006798</name>
</gene>
<protein>
    <recommendedName>
        <fullName evidence="4">Peptidase A1 domain-containing protein</fullName>
    </recommendedName>
</protein>
<dbReference type="GO" id="GO:0004190">
    <property type="term" value="F:aspartic-type endopeptidase activity"/>
    <property type="evidence" value="ECO:0007669"/>
    <property type="project" value="InterPro"/>
</dbReference>
<evidence type="ECO:0000313" key="5">
    <source>
        <dbReference type="EMBL" id="KAF3231309.1"/>
    </source>
</evidence>
<feature type="region of interest" description="Disordered" evidence="2">
    <location>
        <begin position="466"/>
        <end position="522"/>
    </location>
</feature>
<evidence type="ECO:0000256" key="1">
    <source>
        <dbReference type="ARBA" id="ARBA00007447"/>
    </source>
</evidence>
<keyword evidence="3" id="KW-0812">Transmembrane</keyword>
<sequence>MALGPDRYTVNKARWWTHLRKLATLLWLQATITGAIAIVTERQTPIQEGVVILDNLKFQKLYGSQSYGLFVNISIGFPLQEVTVQLNGGGLTWVPSSYTISDYNCRGSLDCDIIQSYGAYNPSLSTTTEAIDVIGAINTQVLVNGDLTYDTLSVGGIRIGGFPFMAAVIFSDVPPLGLGASPGSFGITKGSSGGTDDLRLEIKSLGTLQAIYDAQKIDVKGFAMYYDAYETNSSQITLGGVDTEKTTIVIGDSNIRFPDILRESVLLALNATSSGLEWYVNCETAEKLNFSLDFEFDDRVNITLTAKDLIGRVEERAGVQKDLGCKVFLDTLEDDGEFIPGNPTTMYLGIPFMRVAYVWVDYQNNQTSIAKAKQRVANSNIVKIEEGGIKVTLEKDNVGRGPISNGTEEEPPPKGSDERKPRDENNKVPIAAIAGGLVGGIAVLGAIGYLLFVLWKKRRQQLPEIPPVPMEELDGHQKVELDTGHKTSELPDVGQEGYLRELSADYEQPRELSGQPTPAELS</sequence>
<dbReference type="InterPro" id="IPR034164">
    <property type="entry name" value="Pepsin-like_dom"/>
</dbReference>
<feature type="compositionally biased region" description="Basic and acidic residues" evidence="2">
    <location>
        <begin position="411"/>
        <end position="424"/>
    </location>
</feature>
<dbReference type="GO" id="GO:0006508">
    <property type="term" value="P:proteolysis"/>
    <property type="evidence" value="ECO:0007669"/>
    <property type="project" value="InterPro"/>
</dbReference>
<dbReference type="InterPro" id="IPR021109">
    <property type="entry name" value="Peptidase_aspartic_dom_sf"/>
</dbReference>
<dbReference type="PANTHER" id="PTHR47966:SF65">
    <property type="entry name" value="ASPARTIC-TYPE ENDOPEPTIDASE"/>
    <property type="match status" value="1"/>
</dbReference>
<proteinExistence type="inferred from homology"/>
<reference evidence="5 6" key="1">
    <citation type="submission" date="2019-06" db="EMBL/GenBank/DDBJ databases">
        <authorList>
            <person name="Palmer J.M."/>
        </authorList>
    </citation>
    <scope>NUCLEOTIDE SEQUENCE [LARGE SCALE GENOMIC DNA]</scope>
    <source>
        <strain evidence="5 6">TWF191</strain>
    </source>
</reference>
<feature type="region of interest" description="Disordered" evidence="2">
    <location>
        <begin position="395"/>
        <end position="424"/>
    </location>
</feature>
<evidence type="ECO:0000259" key="4">
    <source>
        <dbReference type="PROSITE" id="PS51767"/>
    </source>
</evidence>
<name>A0A7C8V694_ORBOL</name>
<dbReference type="InterPro" id="IPR033121">
    <property type="entry name" value="PEPTIDASE_A1"/>
</dbReference>
<comment type="similarity">
    <text evidence="1">Belongs to the peptidase A1 family.</text>
</comment>
<dbReference type="EMBL" id="WIPF01000004">
    <property type="protein sequence ID" value="KAF3231309.1"/>
    <property type="molecule type" value="Genomic_DNA"/>
</dbReference>